<dbReference type="GO" id="GO:0043420">
    <property type="term" value="P:anthranilate metabolic process"/>
    <property type="evidence" value="ECO:0007669"/>
    <property type="project" value="TreeGrafter"/>
</dbReference>
<dbReference type="Pfam" id="PF22580">
    <property type="entry name" value="KYNU_C"/>
    <property type="match status" value="1"/>
</dbReference>
<feature type="binding site" evidence="4">
    <location>
        <position position="227"/>
    </location>
    <ligand>
        <name>pyridoxal 5'-phosphate</name>
        <dbReference type="ChEBI" id="CHEBI:597326"/>
    </ligand>
</feature>
<comment type="similarity">
    <text evidence="4 6">Belongs to the kynureninase family.</text>
</comment>
<dbReference type="GO" id="GO:0030170">
    <property type="term" value="F:pyridoxal phosphate binding"/>
    <property type="evidence" value="ECO:0007669"/>
    <property type="project" value="UniProtKB-UniRule"/>
</dbReference>
<comment type="function">
    <text evidence="4 6">Catalyzes the cleavage of L-kynurenine (L-Kyn) and L-3-hydroxykynurenine (L-3OHKyn) into anthranilic acid (AA) and 3-hydroxyanthranilic acid (3-OHAA), respectively.</text>
</comment>
<accession>A0A2U1CLN4</accession>
<dbReference type="EMBL" id="QEKO01000003">
    <property type="protein sequence ID" value="PVY61902.1"/>
    <property type="molecule type" value="Genomic_DNA"/>
</dbReference>
<sequence length="417" mass="45048">MHTTTSMARLDPASLDAADPLAPYRERFLLPEGVIYLDGNSLGPASHAALDAVDQAAQSEWAQGLIRSWNTAGWFDMPMAAGRLIARLVGAADGQVAVCDSVTINLYKVLQAAMALRPGRRTIVAEASSFPTDLYIAQGVVANIQGARLRLAGRDAETLEELIDEDTAVVLVNHVDYRSGALRDMVGLTAKAHAAGALAIWDLCHSAGALAVELDACEADFAVGCTYKYLNCGPGAPAFVYAAARHHAQLRQPLSGWWGHARPFEFETDYAPATGIKAFLTGTPPVLSLRALMGALADWNDVDMDQLREKSVRLTQYFMDLVEDRCAAHGLVSITPRDPGARGSQVSLRFEHAYPAMQALIAKGLIGDFRAPDVMRFGFTPLYISFSDVARAVEILKEVLDTELWRDEAYAAKAAVT</sequence>
<keyword evidence="1 4" id="KW-0662">Pyridine nucleotide biosynthesis</keyword>
<dbReference type="InterPro" id="IPR015424">
    <property type="entry name" value="PyrdxlP-dep_Trfase"/>
</dbReference>
<dbReference type="Proteomes" id="UP000246145">
    <property type="component" value="Unassembled WGS sequence"/>
</dbReference>
<evidence type="ECO:0000256" key="4">
    <source>
        <dbReference type="HAMAP-Rule" id="MF_01970"/>
    </source>
</evidence>
<keyword evidence="3 4" id="KW-0663">Pyridoxal phosphate</keyword>
<proteinExistence type="inferred from homology"/>
<evidence type="ECO:0000256" key="1">
    <source>
        <dbReference type="ARBA" id="ARBA00022642"/>
    </source>
</evidence>
<feature type="binding site" evidence="4">
    <location>
        <position position="103"/>
    </location>
    <ligand>
        <name>pyridoxal 5'-phosphate</name>
        <dbReference type="ChEBI" id="CHEBI:597326"/>
    </ligand>
</feature>
<protein>
    <recommendedName>
        <fullName evidence="4 5">Kynureninase</fullName>
        <ecNumber evidence="4 5">3.7.1.3</ecNumber>
    </recommendedName>
    <alternativeName>
        <fullName evidence="4">L-kynurenine hydrolase</fullName>
    </alternativeName>
</protein>
<evidence type="ECO:0000256" key="5">
    <source>
        <dbReference type="NCBIfam" id="TIGR01814"/>
    </source>
</evidence>
<dbReference type="GO" id="GO:0030429">
    <property type="term" value="F:kynureninase activity"/>
    <property type="evidence" value="ECO:0007669"/>
    <property type="project" value="UniProtKB-UniRule"/>
</dbReference>
<comment type="caution">
    <text evidence="7">The sequence shown here is derived from an EMBL/GenBank/DDBJ whole genome shotgun (WGS) entry which is preliminary data.</text>
</comment>
<dbReference type="Gene3D" id="3.90.1150.10">
    <property type="entry name" value="Aspartate Aminotransferase, domain 1"/>
    <property type="match status" value="1"/>
</dbReference>
<dbReference type="SUPFAM" id="SSF53383">
    <property type="entry name" value="PLP-dependent transferases"/>
    <property type="match status" value="1"/>
</dbReference>
<comment type="cofactor">
    <cofactor evidence="4 6">
        <name>pyridoxal 5'-phosphate</name>
        <dbReference type="ChEBI" id="CHEBI:597326"/>
    </cofactor>
</comment>
<dbReference type="RefSeq" id="WP_243410910.1">
    <property type="nucleotide sequence ID" value="NZ_JACCEX010000003.1"/>
</dbReference>
<feature type="binding site" evidence="4">
    <location>
        <position position="202"/>
    </location>
    <ligand>
        <name>pyridoxal 5'-phosphate</name>
        <dbReference type="ChEBI" id="CHEBI:597326"/>
    </ligand>
</feature>
<evidence type="ECO:0000256" key="6">
    <source>
        <dbReference type="PIRNR" id="PIRNR038800"/>
    </source>
</evidence>
<dbReference type="UniPathway" id="UPA00253">
    <property type="reaction ID" value="UER00329"/>
</dbReference>
<feature type="binding site" evidence="4">
    <location>
        <begin position="130"/>
        <end position="133"/>
    </location>
    <ligand>
        <name>pyridoxal 5'-phosphate</name>
        <dbReference type="ChEBI" id="CHEBI:597326"/>
    </ligand>
</feature>
<comment type="caution">
    <text evidence="4">Lacks conserved residue(s) required for the propagation of feature annotation.</text>
</comment>
<keyword evidence="8" id="KW-1185">Reference proteome</keyword>
<dbReference type="UniPathway" id="UPA00334">
    <property type="reaction ID" value="UER00455"/>
</dbReference>
<comment type="pathway">
    <text evidence="4 6">Amino-acid degradation; L-kynurenine degradation; L-alanine and anthranilate from L-kynurenine: step 1/1.</text>
</comment>
<gene>
    <name evidence="4" type="primary">kynU</name>
    <name evidence="7" type="ORF">C7440_2636</name>
</gene>
<dbReference type="GO" id="GO:0019805">
    <property type="term" value="P:quinolinate biosynthetic process"/>
    <property type="evidence" value="ECO:0007669"/>
    <property type="project" value="UniProtKB-UniRule"/>
</dbReference>
<dbReference type="EC" id="3.7.1.3" evidence="4 5"/>
<comment type="subunit">
    <text evidence="4 6">Homodimer.</text>
</comment>
<feature type="binding site" evidence="4">
    <location>
        <position position="257"/>
    </location>
    <ligand>
        <name>pyridoxal 5'-phosphate</name>
        <dbReference type="ChEBI" id="CHEBI:597326"/>
    </ligand>
</feature>
<dbReference type="GO" id="GO:0005737">
    <property type="term" value="C:cytoplasm"/>
    <property type="evidence" value="ECO:0007669"/>
    <property type="project" value="UniProtKB-UniRule"/>
</dbReference>
<dbReference type="GO" id="GO:0097053">
    <property type="term" value="P:L-kynurenine catabolic process"/>
    <property type="evidence" value="ECO:0007669"/>
    <property type="project" value="UniProtKB-UniRule"/>
</dbReference>
<dbReference type="GO" id="GO:0009435">
    <property type="term" value="P:NAD+ biosynthetic process"/>
    <property type="evidence" value="ECO:0007669"/>
    <property type="project" value="UniProtKB-UniRule"/>
</dbReference>
<organism evidence="7 8">
    <name type="scientific">Pusillimonas noertemannii</name>
    <dbReference type="NCBI Taxonomy" id="305977"/>
    <lineage>
        <taxon>Bacteria</taxon>
        <taxon>Pseudomonadati</taxon>
        <taxon>Pseudomonadota</taxon>
        <taxon>Betaproteobacteria</taxon>
        <taxon>Burkholderiales</taxon>
        <taxon>Alcaligenaceae</taxon>
        <taxon>Pusillimonas</taxon>
    </lineage>
</organism>
<evidence type="ECO:0000256" key="3">
    <source>
        <dbReference type="ARBA" id="ARBA00022898"/>
    </source>
</evidence>
<dbReference type="InterPro" id="IPR015422">
    <property type="entry name" value="PyrdxlP-dep_Trfase_small"/>
</dbReference>
<name>A0A2U1CLN4_9BURK</name>
<keyword evidence="2 4" id="KW-0378">Hydrolase</keyword>
<evidence type="ECO:0000313" key="7">
    <source>
        <dbReference type="EMBL" id="PVY61902.1"/>
    </source>
</evidence>
<dbReference type="InterPro" id="IPR010111">
    <property type="entry name" value="Kynureninase"/>
</dbReference>
<feature type="binding site" evidence="4">
    <location>
        <position position="205"/>
    </location>
    <ligand>
        <name>pyridoxal 5'-phosphate</name>
        <dbReference type="ChEBI" id="CHEBI:597326"/>
    </ligand>
</feature>
<dbReference type="NCBIfam" id="TIGR01814">
    <property type="entry name" value="kynureninase"/>
    <property type="match status" value="1"/>
</dbReference>
<comment type="catalytic activity">
    <reaction evidence="4 6">
        <text>L-kynurenine + H2O = anthranilate + L-alanine + H(+)</text>
        <dbReference type="Rhea" id="RHEA:16813"/>
        <dbReference type="ChEBI" id="CHEBI:15377"/>
        <dbReference type="ChEBI" id="CHEBI:15378"/>
        <dbReference type="ChEBI" id="CHEBI:16567"/>
        <dbReference type="ChEBI" id="CHEBI:57959"/>
        <dbReference type="ChEBI" id="CHEBI:57972"/>
        <dbReference type="EC" id="3.7.1.3"/>
    </reaction>
</comment>
<dbReference type="STRING" id="1231391.GCA_000308195_00452"/>
<dbReference type="HAMAP" id="MF_01970">
    <property type="entry name" value="Kynureninase"/>
    <property type="match status" value="1"/>
</dbReference>
<feature type="binding site" evidence="4">
    <location>
        <position position="283"/>
    </location>
    <ligand>
        <name>pyridoxal 5'-phosphate</name>
        <dbReference type="ChEBI" id="CHEBI:597326"/>
    </ligand>
</feature>
<dbReference type="InterPro" id="IPR015421">
    <property type="entry name" value="PyrdxlP-dep_Trfase_major"/>
</dbReference>
<evidence type="ECO:0000313" key="8">
    <source>
        <dbReference type="Proteomes" id="UP000246145"/>
    </source>
</evidence>
<dbReference type="PIRSF" id="PIRSF038800">
    <property type="entry name" value="KYNU"/>
    <property type="match status" value="1"/>
</dbReference>
<reference evidence="7 8" key="1">
    <citation type="submission" date="2018-04" db="EMBL/GenBank/DDBJ databases">
        <title>Genomic Encyclopedia of Type Strains, Phase IV (KMG-IV): sequencing the most valuable type-strain genomes for metagenomic binning, comparative biology and taxonomic classification.</title>
        <authorList>
            <person name="Goeker M."/>
        </authorList>
    </citation>
    <scope>NUCLEOTIDE SEQUENCE [LARGE SCALE GENOMIC DNA]</scope>
    <source>
        <strain evidence="7 8">DSM 10065</strain>
    </source>
</reference>
<comment type="pathway">
    <text evidence="4 6">Cofactor biosynthesis; NAD(+) biosynthesis; quinolinate from L-kynurenine: step 2/3.</text>
</comment>
<comment type="catalytic activity">
    <reaction evidence="6">
        <text>3-hydroxy-L-kynurenine + H2O = 3-hydroxyanthranilate + L-alanine + H(+)</text>
        <dbReference type="Rhea" id="RHEA:25143"/>
        <dbReference type="ChEBI" id="CHEBI:15377"/>
        <dbReference type="ChEBI" id="CHEBI:15378"/>
        <dbReference type="ChEBI" id="CHEBI:36559"/>
        <dbReference type="ChEBI" id="CHEBI:57972"/>
        <dbReference type="ChEBI" id="CHEBI:58125"/>
        <dbReference type="EC" id="3.7.1.3"/>
    </reaction>
</comment>
<feature type="modified residue" description="N6-(pyridoxal phosphate)lysine" evidence="4">
    <location>
        <position position="228"/>
    </location>
</feature>
<dbReference type="Gene3D" id="3.40.640.10">
    <property type="entry name" value="Type I PLP-dependent aspartate aminotransferase-like (Major domain)"/>
    <property type="match status" value="1"/>
</dbReference>
<dbReference type="GO" id="GO:0019441">
    <property type="term" value="P:L-tryptophan catabolic process to kynurenine"/>
    <property type="evidence" value="ECO:0007669"/>
    <property type="project" value="TreeGrafter"/>
</dbReference>
<dbReference type="PANTHER" id="PTHR14084">
    <property type="entry name" value="KYNURENINASE"/>
    <property type="match status" value="1"/>
</dbReference>
<evidence type="ECO:0000256" key="2">
    <source>
        <dbReference type="ARBA" id="ARBA00022801"/>
    </source>
</evidence>
<dbReference type="AlphaFoldDB" id="A0A2U1CLN4"/>
<dbReference type="PANTHER" id="PTHR14084:SF0">
    <property type="entry name" value="KYNURENINASE"/>
    <property type="match status" value="1"/>
</dbReference>